<evidence type="ECO:0000256" key="1">
    <source>
        <dbReference type="ARBA" id="ARBA00022723"/>
    </source>
</evidence>
<dbReference type="InterPro" id="IPR006626">
    <property type="entry name" value="PbH1"/>
</dbReference>
<reference evidence="5" key="1">
    <citation type="submission" date="2023-02" db="EMBL/GenBank/DDBJ databases">
        <title>Description and genomic characterization of Salipiger bruguierae sp. nov., isolated from the sediment of mangrove plant Bruguiera sexangula.</title>
        <authorList>
            <person name="Long M."/>
        </authorList>
    </citation>
    <scope>NUCLEOTIDE SEQUENCE</scope>
    <source>
        <strain evidence="5">H15</strain>
    </source>
</reference>
<dbReference type="PANTHER" id="PTHR42970">
    <property type="entry name" value="PECTATE LYASE C-RELATED"/>
    <property type="match status" value="1"/>
</dbReference>
<gene>
    <name evidence="5" type="ORF">PVT71_18440</name>
</gene>
<dbReference type="GO" id="GO:0046872">
    <property type="term" value="F:metal ion binding"/>
    <property type="evidence" value="ECO:0007669"/>
    <property type="project" value="UniProtKB-KW"/>
</dbReference>
<proteinExistence type="predicted"/>
<feature type="region of interest" description="Disordered" evidence="3">
    <location>
        <begin position="18"/>
        <end position="37"/>
    </location>
</feature>
<evidence type="ECO:0000259" key="4">
    <source>
        <dbReference type="Pfam" id="PF13229"/>
    </source>
</evidence>
<dbReference type="Gene3D" id="2.160.20.10">
    <property type="entry name" value="Single-stranded right-handed beta-helix, Pectin lyase-like"/>
    <property type="match status" value="1"/>
</dbReference>
<dbReference type="EMBL" id="CP123385">
    <property type="protein sequence ID" value="XCC95071.1"/>
    <property type="molecule type" value="Genomic_DNA"/>
</dbReference>
<evidence type="ECO:0000313" key="5">
    <source>
        <dbReference type="EMBL" id="XCC95071.1"/>
    </source>
</evidence>
<name>A0AAU8AJQ1_9RHOB</name>
<dbReference type="AlphaFoldDB" id="A0AAU8AJQ1"/>
<keyword evidence="2" id="KW-0325">Glycoprotein</keyword>
<feature type="domain" description="Right handed beta helix" evidence="4">
    <location>
        <begin position="33"/>
        <end position="165"/>
    </location>
</feature>
<keyword evidence="1" id="KW-0479">Metal-binding</keyword>
<sequence length="814" mass="84785">MTGGRLRVVESNVIIRGMTVRPGDDPDAQNPDDRDGVSIGKAGQVVEDVILDSNSISWSIDELASTWGAPKNVTISNNIIAEALKDSLHPKGEHSMGMLIGDHSENVSVIGNLLVSNKFRNALIKDDAQNVEFINNVIYNYGNEGLVVAGASTVHVIGNVFIKGQDSSGREAIRFIGTDGAASYFVSDNVGDVGGENTSEIVSKFVFDPATTEVLSSGEVLDWILSNVGARIGGELSDIDQRIIDTVINNTGEIIDSPDDVGGYGSSTSTKALLDSDGDGIPDAYEKLIGSDANVADAQKDADGDGYANIEDYINGLLDGFDDAVTDSGSATDTGTSTGGNTATGGNETIVAGDDATDSTGNAVVGTVITVEAEDLELSDGWAVKALKAASGGTVIQNESGENQSASLAFDGDAGVYDLTVNYFDENDGVSTLSVLVNGEEVATWDWDLELGSANANASTRASKVIEGLELQKGDVVTLQGQHDGSEPLRIDTISLEMTGELTGTDTGTDAGAVIDTGNVGAIGTTFSVEAEDLDLSDGFVVKNVGPASGGAVIQTETGTEQTASYTFKGDAGVYSLNVNYFDENDGVSSLSVLVNGKEVSSWDWDEQLGSANADSKTLTAKMIEGIELDAGDVITLQGVNGGREPLRIDSLDLEMTDVIGGSDAGSAAQNSAEWTMIEAESFQFDSSVKKGFEVTSLMAASGGKVLSALGAAEASTTFEGSSGTYDVGIDYFDENDGVSFLELRVNGEVIDFWQWDADLGSSLANKSTLTRHLISDVEIEAGDEIVLAGYGDGGNEPMRIDALEFMPSDTLLA</sequence>
<dbReference type="PANTHER" id="PTHR42970:SF1">
    <property type="entry name" value="PECTATE LYASE C-RELATED"/>
    <property type="match status" value="1"/>
</dbReference>
<dbReference type="SMART" id="SM00710">
    <property type="entry name" value="PbH1"/>
    <property type="match status" value="4"/>
</dbReference>
<accession>A0AAU8AJQ1</accession>
<dbReference type="Pfam" id="PF13229">
    <property type="entry name" value="Beta_helix"/>
    <property type="match status" value="1"/>
</dbReference>
<protein>
    <submittedName>
        <fullName evidence="5">Right-handed parallel beta-helix repeat-containing protein</fullName>
    </submittedName>
</protein>
<dbReference type="CDD" id="cd02795">
    <property type="entry name" value="CBM6-CBM35-CBM36_like"/>
    <property type="match status" value="3"/>
</dbReference>
<dbReference type="SUPFAM" id="SSF51126">
    <property type="entry name" value="Pectin lyase-like"/>
    <property type="match status" value="1"/>
</dbReference>
<evidence type="ECO:0000256" key="3">
    <source>
        <dbReference type="SAM" id="MobiDB-lite"/>
    </source>
</evidence>
<feature type="compositionally biased region" description="Low complexity" evidence="3">
    <location>
        <begin position="328"/>
        <end position="347"/>
    </location>
</feature>
<dbReference type="RefSeq" id="WP_353473908.1">
    <property type="nucleotide sequence ID" value="NZ_CP123385.1"/>
</dbReference>
<feature type="region of interest" description="Disordered" evidence="3">
    <location>
        <begin position="328"/>
        <end position="355"/>
    </location>
</feature>
<organism evidence="5">
    <name type="scientific">Alloyangia sp. H15</name>
    <dbReference type="NCBI Taxonomy" id="3029062"/>
    <lineage>
        <taxon>Bacteria</taxon>
        <taxon>Pseudomonadati</taxon>
        <taxon>Pseudomonadota</taxon>
        <taxon>Alphaproteobacteria</taxon>
        <taxon>Rhodobacterales</taxon>
        <taxon>Roseobacteraceae</taxon>
        <taxon>Alloyangia</taxon>
    </lineage>
</organism>
<dbReference type="InterPro" id="IPR011050">
    <property type="entry name" value="Pectin_lyase_fold/virulence"/>
</dbReference>
<evidence type="ECO:0000256" key="2">
    <source>
        <dbReference type="ARBA" id="ARBA00023180"/>
    </source>
</evidence>
<dbReference type="Gene3D" id="2.60.120.260">
    <property type="entry name" value="Galactose-binding domain-like"/>
    <property type="match status" value="3"/>
</dbReference>
<dbReference type="InterPro" id="IPR052063">
    <property type="entry name" value="Polysaccharide_Lyase_1"/>
</dbReference>
<dbReference type="InterPro" id="IPR039448">
    <property type="entry name" value="Beta_helix"/>
</dbReference>
<dbReference type="InterPro" id="IPR012334">
    <property type="entry name" value="Pectin_lyas_fold"/>
</dbReference>